<accession>A0AAN8QBI7</accession>
<evidence type="ECO:0000313" key="2">
    <source>
        <dbReference type="Proteomes" id="UP001356427"/>
    </source>
</evidence>
<dbReference type="AlphaFoldDB" id="A0AAN8QBI7"/>
<name>A0AAN8QBI7_9TELE</name>
<dbReference type="EMBL" id="JAGTTL010003105">
    <property type="protein sequence ID" value="KAK6269303.1"/>
    <property type="molecule type" value="Genomic_DNA"/>
</dbReference>
<reference evidence="1 2" key="1">
    <citation type="submission" date="2021-04" db="EMBL/GenBank/DDBJ databases">
        <authorList>
            <person name="De Guttry C."/>
            <person name="Zahm M."/>
            <person name="Klopp C."/>
            <person name="Cabau C."/>
            <person name="Louis A."/>
            <person name="Berthelot C."/>
            <person name="Parey E."/>
            <person name="Roest Crollius H."/>
            <person name="Montfort J."/>
            <person name="Robinson-Rechavi M."/>
            <person name="Bucao C."/>
            <person name="Bouchez O."/>
            <person name="Gislard M."/>
            <person name="Lluch J."/>
            <person name="Milhes M."/>
            <person name="Lampietro C."/>
            <person name="Lopez Roques C."/>
            <person name="Donnadieu C."/>
            <person name="Braasch I."/>
            <person name="Desvignes T."/>
            <person name="Postlethwait J."/>
            <person name="Bobe J."/>
            <person name="Wedekind C."/>
            <person name="Guiguen Y."/>
        </authorList>
    </citation>
    <scope>NUCLEOTIDE SEQUENCE [LARGE SCALE GENOMIC DNA]</scope>
    <source>
        <strain evidence="1">Cs_M1</strain>
        <tissue evidence="1">Blood</tissue>
    </source>
</reference>
<proteinExistence type="predicted"/>
<sequence length="74" mass="8215">MTLRALKWRFMKTVGSIQGSTGLSIHPILESTYLTSGRQSLWRGVAGSWCSLNRLPFYVAECTVQIIKEGPGID</sequence>
<evidence type="ECO:0000313" key="1">
    <source>
        <dbReference type="EMBL" id="KAK6269303.1"/>
    </source>
</evidence>
<keyword evidence="2" id="KW-1185">Reference proteome</keyword>
<organism evidence="1 2">
    <name type="scientific">Coregonus suidteri</name>
    <dbReference type="NCBI Taxonomy" id="861788"/>
    <lineage>
        <taxon>Eukaryota</taxon>
        <taxon>Metazoa</taxon>
        <taxon>Chordata</taxon>
        <taxon>Craniata</taxon>
        <taxon>Vertebrata</taxon>
        <taxon>Euteleostomi</taxon>
        <taxon>Actinopterygii</taxon>
        <taxon>Neopterygii</taxon>
        <taxon>Teleostei</taxon>
        <taxon>Protacanthopterygii</taxon>
        <taxon>Salmoniformes</taxon>
        <taxon>Salmonidae</taxon>
        <taxon>Coregoninae</taxon>
        <taxon>Coregonus</taxon>
    </lineage>
</organism>
<comment type="caution">
    <text evidence="1">The sequence shown here is derived from an EMBL/GenBank/DDBJ whole genome shotgun (WGS) entry which is preliminary data.</text>
</comment>
<dbReference type="Proteomes" id="UP001356427">
    <property type="component" value="Unassembled WGS sequence"/>
</dbReference>
<protein>
    <submittedName>
        <fullName evidence="1">Uncharacterized protein</fullName>
    </submittedName>
</protein>
<gene>
    <name evidence="1" type="ORF">J4Q44_G00393820</name>
</gene>